<feature type="non-terminal residue" evidence="1">
    <location>
        <position position="1"/>
    </location>
</feature>
<sequence>LLLYFERCRVRGTRSPCSCQEQYWSLGFNLALVLFAEAAEVYEHKLKLWEQHEENFKKKEACFLPPIF</sequence>
<evidence type="ECO:0000313" key="1">
    <source>
        <dbReference type="EMBL" id="JAC60670.1"/>
    </source>
</evidence>
<protein>
    <submittedName>
        <fullName evidence="1">Uncharacterized protein</fullName>
    </submittedName>
</protein>
<dbReference type="EMBL" id="GBEZ01026550">
    <property type="protein sequence ID" value="JAC60670.1"/>
    <property type="molecule type" value="Transcribed_RNA"/>
</dbReference>
<feature type="non-terminal residue" evidence="1">
    <location>
        <position position="68"/>
    </location>
</feature>
<name>A0A061QQF9_9CHLO</name>
<gene>
    <name evidence="1" type="ORF">TSPGSL018_28341</name>
</gene>
<dbReference type="AlphaFoldDB" id="A0A061QQF9"/>
<reference evidence="1" key="1">
    <citation type="submission" date="2014-05" db="EMBL/GenBank/DDBJ databases">
        <title>The transcriptome of the halophilic microalga Tetraselmis sp. GSL018 isolated from the Great Salt Lake, Utah.</title>
        <authorList>
            <person name="Jinkerson R.E."/>
            <person name="D'Adamo S."/>
            <person name="Posewitz M.C."/>
        </authorList>
    </citation>
    <scope>NUCLEOTIDE SEQUENCE</scope>
    <source>
        <strain evidence="1">GSL018</strain>
    </source>
</reference>
<proteinExistence type="predicted"/>
<accession>A0A061QQF9</accession>
<organism evidence="1">
    <name type="scientific">Tetraselmis sp. GSL018</name>
    <dbReference type="NCBI Taxonomy" id="582737"/>
    <lineage>
        <taxon>Eukaryota</taxon>
        <taxon>Viridiplantae</taxon>
        <taxon>Chlorophyta</taxon>
        <taxon>core chlorophytes</taxon>
        <taxon>Chlorodendrophyceae</taxon>
        <taxon>Chlorodendrales</taxon>
        <taxon>Chlorodendraceae</taxon>
        <taxon>Tetraselmis</taxon>
    </lineage>
</organism>